<evidence type="ECO:0000313" key="1">
    <source>
        <dbReference type="EMBL" id="CAD8092515.1"/>
    </source>
</evidence>
<reference evidence="1" key="1">
    <citation type="submission" date="2021-01" db="EMBL/GenBank/DDBJ databases">
        <authorList>
            <consortium name="Genoscope - CEA"/>
            <person name="William W."/>
        </authorList>
    </citation>
    <scope>NUCLEOTIDE SEQUENCE</scope>
</reference>
<dbReference type="AlphaFoldDB" id="A0A8S1NT40"/>
<comment type="caution">
    <text evidence="1">The sequence shown here is derived from an EMBL/GenBank/DDBJ whole genome shotgun (WGS) entry which is preliminary data.</text>
</comment>
<organism evidence="1 2">
    <name type="scientific">Paramecium sonneborni</name>
    <dbReference type="NCBI Taxonomy" id="65129"/>
    <lineage>
        <taxon>Eukaryota</taxon>
        <taxon>Sar</taxon>
        <taxon>Alveolata</taxon>
        <taxon>Ciliophora</taxon>
        <taxon>Intramacronucleata</taxon>
        <taxon>Oligohymenophorea</taxon>
        <taxon>Peniculida</taxon>
        <taxon>Parameciidae</taxon>
        <taxon>Paramecium</taxon>
    </lineage>
</organism>
<gene>
    <name evidence="1" type="ORF">PSON_ATCC_30995.1.T0590095</name>
</gene>
<protein>
    <submittedName>
        <fullName evidence="1">Uncharacterized protein</fullName>
    </submittedName>
</protein>
<sequence>MQSLNNSQIFQFHKHNLIAEYLMNENFRQNYSNSFWWKVKTKLENLLLYQKSYSLFQNTQETLYQNIYCEIETSYFFLDDEKNLTFKNILDDVSIQSKIQSQ</sequence>
<proteinExistence type="predicted"/>
<name>A0A8S1NT40_9CILI</name>
<keyword evidence="2" id="KW-1185">Reference proteome</keyword>
<accession>A0A8S1NT40</accession>
<dbReference type="Proteomes" id="UP000692954">
    <property type="component" value="Unassembled WGS sequence"/>
</dbReference>
<evidence type="ECO:0000313" key="2">
    <source>
        <dbReference type="Proteomes" id="UP000692954"/>
    </source>
</evidence>
<dbReference type="EMBL" id="CAJJDN010000059">
    <property type="protein sequence ID" value="CAD8092515.1"/>
    <property type="molecule type" value="Genomic_DNA"/>
</dbReference>